<keyword evidence="3" id="KW-0378">Hydrolase</keyword>
<dbReference type="PANTHER" id="PTHR47359">
    <property type="entry name" value="PEPTIDOGLYCAN DL-ENDOPEPTIDASE CWLO"/>
    <property type="match status" value="1"/>
</dbReference>
<keyword evidence="9" id="KW-1185">Reference proteome</keyword>
<feature type="compositionally biased region" description="Low complexity" evidence="5">
    <location>
        <begin position="109"/>
        <end position="120"/>
    </location>
</feature>
<protein>
    <recommendedName>
        <fullName evidence="7">NlpC/P60 domain-containing protein</fullName>
    </recommendedName>
</protein>
<evidence type="ECO:0000256" key="6">
    <source>
        <dbReference type="SAM" id="SignalP"/>
    </source>
</evidence>
<dbReference type="SUPFAM" id="SSF54001">
    <property type="entry name" value="Cysteine proteinases"/>
    <property type="match status" value="2"/>
</dbReference>
<dbReference type="InterPro" id="IPR038765">
    <property type="entry name" value="Papain-like_cys_pep_sf"/>
</dbReference>
<dbReference type="Proteomes" id="UP000076078">
    <property type="component" value="Unassembled WGS sequence"/>
</dbReference>
<evidence type="ECO:0000259" key="7">
    <source>
        <dbReference type="Pfam" id="PF00877"/>
    </source>
</evidence>
<comment type="similarity">
    <text evidence="1">Belongs to the peptidase C40 family.</text>
</comment>
<sequence length="266" mass="25536">MKSIILALVILTIIGKIQSARIKNADINTFRNLTIDLSICQAAANAALNYGSCGCPYVWGGTSCGCGGSGGLDCSGMVYASYNDAGWSGILRTSEQQYTQGSSCGGASSGSASSSSSGSGSTSGGSSSGSGSGSSSGSGSGSTSGGGSGSGSGSGSTSGGDSGSGSGSTSGASSGSGSGSTSGSGSGSNSGNTLVTEGTCNPSDTSGCTVGDLFFYCFSGDGQACPDHVVMYTGNNQIVECPEPGQDCHIIAPYSENYYGCRTICG</sequence>
<evidence type="ECO:0000256" key="2">
    <source>
        <dbReference type="ARBA" id="ARBA00022670"/>
    </source>
</evidence>
<keyword evidence="4" id="KW-0788">Thiol protease</keyword>
<feature type="compositionally biased region" description="Gly residues" evidence="5">
    <location>
        <begin position="121"/>
        <end position="188"/>
    </location>
</feature>
<evidence type="ECO:0000256" key="4">
    <source>
        <dbReference type="ARBA" id="ARBA00022807"/>
    </source>
</evidence>
<evidence type="ECO:0000256" key="3">
    <source>
        <dbReference type="ARBA" id="ARBA00022801"/>
    </source>
</evidence>
<evidence type="ECO:0000256" key="5">
    <source>
        <dbReference type="SAM" id="MobiDB-lite"/>
    </source>
</evidence>
<feature type="chain" id="PRO_5007593730" description="NlpC/P60 domain-containing protein" evidence="6">
    <location>
        <begin position="20"/>
        <end position="266"/>
    </location>
</feature>
<dbReference type="PANTHER" id="PTHR47359:SF3">
    <property type="entry name" value="NLP_P60 DOMAIN-CONTAINING PROTEIN-RELATED"/>
    <property type="match status" value="1"/>
</dbReference>
<feature type="region of interest" description="Disordered" evidence="5">
    <location>
        <begin position="101"/>
        <end position="191"/>
    </location>
</feature>
<gene>
    <name evidence="8" type="ORF">DLAC_01431</name>
</gene>
<evidence type="ECO:0000313" key="8">
    <source>
        <dbReference type="EMBL" id="KYR01450.1"/>
    </source>
</evidence>
<dbReference type="Pfam" id="PF00877">
    <property type="entry name" value="NLPC_P60"/>
    <property type="match status" value="1"/>
</dbReference>
<dbReference type="InParanoid" id="A0A152A5E6"/>
<feature type="domain" description="NlpC/P60" evidence="7">
    <location>
        <begin position="54"/>
        <end position="103"/>
    </location>
</feature>
<keyword evidence="2" id="KW-0645">Protease</keyword>
<dbReference type="InterPro" id="IPR000064">
    <property type="entry name" value="NLP_P60_dom"/>
</dbReference>
<dbReference type="OrthoDB" id="20888at2759"/>
<dbReference type="AlphaFoldDB" id="A0A152A5E6"/>
<dbReference type="GO" id="GO:0008234">
    <property type="term" value="F:cysteine-type peptidase activity"/>
    <property type="evidence" value="ECO:0007669"/>
    <property type="project" value="UniProtKB-KW"/>
</dbReference>
<evidence type="ECO:0000256" key="1">
    <source>
        <dbReference type="ARBA" id="ARBA00007074"/>
    </source>
</evidence>
<dbReference type="EMBL" id="LODT01000006">
    <property type="protein sequence ID" value="KYR01450.1"/>
    <property type="molecule type" value="Genomic_DNA"/>
</dbReference>
<keyword evidence="6" id="KW-0732">Signal</keyword>
<evidence type="ECO:0000313" key="9">
    <source>
        <dbReference type="Proteomes" id="UP000076078"/>
    </source>
</evidence>
<feature type="signal peptide" evidence="6">
    <location>
        <begin position="1"/>
        <end position="19"/>
    </location>
</feature>
<comment type="caution">
    <text evidence="8">The sequence shown here is derived from an EMBL/GenBank/DDBJ whole genome shotgun (WGS) entry which is preliminary data.</text>
</comment>
<proteinExistence type="inferred from homology"/>
<dbReference type="STRING" id="361077.A0A152A5E6"/>
<name>A0A152A5E6_TIELA</name>
<dbReference type="GO" id="GO:0006508">
    <property type="term" value="P:proteolysis"/>
    <property type="evidence" value="ECO:0007669"/>
    <property type="project" value="UniProtKB-KW"/>
</dbReference>
<dbReference type="InterPro" id="IPR051794">
    <property type="entry name" value="PG_Endopeptidase_C40"/>
</dbReference>
<accession>A0A152A5E6</accession>
<organism evidence="8 9">
    <name type="scientific">Tieghemostelium lacteum</name>
    <name type="common">Slime mold</name>
    <name type="synonym">Dictyostelium lacteum</name>
    <dbReference type="NCBI Taxonomy" id="361077"/>
    <lineage>
        <taxon>Eukaryota</taxon>
        <taxon>Amoebozoa</taxon>
        <taxon>Evosea</taxon>
        <taxon>Eumycetozoa</taxon>
        <taxon>Dictyostelia</taxon>
        <taxon>Dictyosteliales</taxon>
        <taxon>Raperosteliaceae</taxon>
        <taxon>Tieghemostelium</taxon>
    </lineage>
</organism>
<dbReference type="Gene3D" id="3.90.1720.10">
    <property type="entry name" value="endopeptidase domain like (from Nostoc punctiforme)"/>
    <property type="match status" value="2"/>
</dbReference>
<reference evidence="8 9" key="1">
    <citation type="submission" date="2015-12" db="EMBL/GenBank/DDBJ databases">
        <title>Dictyostelia acquired genes for synthesis and detection of signals that induce cell-type specialization by lateral gene transfer from prokaryotes.</title>
        <authorList>
            <person name="Gloeckner G."/>
            <person name="Schaap P."/>
        </authorList>
    </citation>
    <scope>NUCLEOTIDE SEQUENCE [LARGE SCALE GENOMIC DNA]</scope>
    <source>
        <strain evidence="8 9">TK</strain>
    </source>
</reference>
<dbReference type="OMA" id="GENCHVI"/>